<keyword evidence="1" id="KW-0963">Cytoplasm</keyword>
<dbReference type="OrthoDB" id="12860at2"/>
<sequence>MTIPLILTVISVDKPGLVESLAQAINRHGGNWLDSRMARMAGQFAGILRVDVPAGEVEALRVELENMSSAGINIQLAASGQGEELPLGTLMLNLVGNDRPGIVHEVSAILARHGVNVEQLDTCREPAPMTADLLFRATIRLGVLPQTDIDALRADLENLADDLMVELEETAGSDTSAHAMARHE</sequence>
<reference evidence="5 8" key="2">
    <citation type="submission" date="2019-04" db="EMBL/GenBank/DDBJ databases">
        <title>Crypto-aerobic microbial life in anoxic (sulfidic) marine sediments.</title>
        <authorList>
            <person name="Bhattacharya S."/>
            <person name="Roy C."/>
            <person name="Mondal N."/>
            <person name="Sarkar J."/>
            <person name="Mandal S."/>
            <person name="Rameez M.J."/>
            <person name="Ghosh W."/>
        </authorList>
    </citation>
    <scope>NUCLEOTIDE SEQUENCE [LARGE SCALE GENOMIC DNA]</scope>
    <source>
        <strain evidence="5 8">SBBB</strain>
    </source>
</reference>
<keyword evidence="1" id="KW-0804">Transcription</keyword>
<accession>A0A031MGE8</accession>
<dbReference type="Gene3D" id="3.30.70.260">
    <property type="match status" value="2"/>
</dbReference>
<gene>
    <name evidence="5" type="ORF">FA869_04100</name>
    <name evidence="4" type="ORF">SAMN04487855_1130</name>
    <name evidence="3" type="ORF">SAMN05216589_0494</name>
</gene>
<proteinExistence type="predicted"/>
<organism evidence="5 8">
    <name type="scientific">Halopseudomonas bauzanensis</name>
    <dbReference type="NCBI Taxonomy" id="653930"/>
    <lineage>
        <taxon>Bacteria</taxon>
        <taxon>Pseudomonadati</taxon>
        <taxon>Pseudomonadota</taxon>
        <taxon>Gammaproteobacteria</taxon>
        <taxon>Pseudomonadales</taxon>
        <taxon>Pseudomonadaceae</taxon>
        <taxon>Halopseudomonas</taxon>
    </lineage>
</organism>
<dbReference type="PIRSF" id="PIRSF028103">
    <property type="entry name" value="GcvR"/>
    <property type="match status" value="1"/>
</dbReference>
<keyword evidence="6" id="KW-1185">Reference proteome</keyword>
<dbReference type="EMBL" id="FOGN01000001">
    <property type="protein sequence ID" value="SER41518.1"/>
    <property type="molecule type" value="Genomic_DNA"/>
</dbReference>
<dbReference type="SUPFAM" id="SSF55021">
    <property type="entry name" value="ACT-like"/>
    <property type="match status" value="2"/>
</dbReference>
<dbReference type="PROSITE" id="PS51671">
    <property type="entry name" value="ACT"/>
    <property type="match status" value="1"/>
</dbReference>
<evidence type="ECO:0000313" key="7">
    <source>
        <dbReference type="Proteomes" id="UP000186904"/>
    </source>
</evidence>
<dbReference type="InterPro" id="IPR002912">
    <property type="entry name" value="ACT_dom"/>
</dbReference>
<dbReference type="InterPro" id="IPR050990">
    <property type="entry name" value="UPF0237/GcvR_regulator"/>
</dbReference>
<evidence type="ECO:0000259" key="2">
    <source>
        <dbReference type="PROSITE" id="PS51671"/>
    </source>
</evidence>
<dbReference type="Pfam" id="PF13740">
    <property type="entry name" value="ACT_6"/>
    <property type="match status" value="1"/>
</dbReference>
<dbReference type="InterPro" id="IPR045865">
    <property type="entry name" value="ACT-like_dom_sf"/>
</dbReference>
<dbReference type="CDD" id="cd04869">
    <property type="entry name" value="ACT_GcvR_2"/>
    <property type="match status" value="1"/>
</dbReference>
<dbReference type="Proteomes" id="UP000186599">
    <property type="component" value="Unassembled WGS sequence"/>
</dbReference>
<evidence type="ECO:0000313" key="3">
    <source>
        <dbReference type="EMBL" id="SER41518.1"/>
    </source>
</evidence>
<dbReference type="STRING" id="653930.SAMN05216589_0494"/>
<dbReference type="Proteomes" id="UP000186904">
    <property type="component" value="Unassembled WGS sequence"/>
</dbReference>
<evidence type="ECO:0000256" key="1">
    <source>
        <dbReference type="PIRNR" id="PIRNR028103"/>
    </source>
</evidence>
<dbReference type="GO" id="GO:0005737">
    <property type="term" value="C:cytoplasm"/>
    <property type="evidence" value="ECO:0007669"/>
    <property type="project" value="UniProtKB-SubCell"/>
</dbReference>
<name>A0A031MGE8_9GAMM</name>
<keyword evidence="1" id="KW-0678">Repressor</keyword>
<feature type="domain" description="ACT" evidence="2">
    <location>
        <begin position="91"/>
        <end position="170"/>
    </location>
</feature>
<reference evidence="6 7" key="1">
    <citation type="submission" date="2016-10" db="EMBL/GenBank/DDBJ databases">
        <authorList>
            <person name="de Groot N.N."/>
        </authorList>
    </citation>
    <scope>NUCLEOTIDE SEQUENCE [LARGE SCALE GENOMIC DNA]</scope>
    <source>
        <strain evidence="4 6">CGMCC 1.9095</strain>
        <strain evidence="3 7">DSM 22558</strain>
    </source>
</reference>
<dbReference type="InterPro" id="IPR016867">
    <property type="entry name" value="GcvR"/>
</dbReference>
<evidence type="ECO:0000313" key="4">
    <source>
        <dbReference type="EMBL" id="SFL76985.1"/>
    </source>
</evidence>
<dbReference type="EMBL" id="FOUA01000001">
    <property type="protein sequence ID" value="SFL76985.1"/>
    <property type="molecule type" value="Genomic_DNA"/>
</dbReference>
<dbReference type="PANTHER" id="PTHR34875">
    <property type="entry name" value="UPF0237 PROTEIN MJ1558"/>
    <property type="match status" value="1"/>
</dbReference>
<dbReference type="Pfam" id="PF01842">
    <property type="entry name" value="ACT"/>
    <property type="match status" value="1"/>
</dbReference>
<dbReference type="GO" id="GO:0006355">
    <property type="term" value="P:regulation of DNA-templated transcription"/>
    <property type="evidence" value="ECO:0007669"/>
    <property type="project" value="UniProtKB-UniRule"/>
</dbReference>
<protein>
    <recommendedName>
        <fullName evidence="1">Glycine cleavage system transcriptional repressor</fullName>
    </recommendedName>
</protein>
<dbReference type="Proteomes" id="UP000305198">
    <property type="component" value="Unassembled WGS sequence"/>
</dbReference>
<dbReference type="EMBL" id="SWAV01000001">
    <property type="protein sequence ID" value="TKA93358.1"/>
    <property type="molecule type" value="Genomic_DNA"/>
</dbReference>
<dbReference type="AlphaFoldDB" id="A0A031MGE8"/>
<evidence type="ECO:0000313" key="5">
    <source>
        <dbReference type="EMBL" id="TKA93358.1"/>
    </source>
</evidence>
<evidence type="ECO:0000313" key="8">
    <source>
        <dbReference type="Proteomes" id="UP000305198"/>
    </source>
</evidence>
<dbReference type="PANTHER" id="PTHR34875:SF6">
    <property type="entry name" value="UPF0237 PROTEIN MJ1558"/>
    <property type="match status" value="1"/>
</dbReference>
<evidence type="ECO:0000313" key="6">
    <source>
        <dbReference type="Proteomes" id="UP000186599"/>
    </source>
</evidence>
<dbReference type="RefSeq" id="WP_051610777.1">
    <property type="nucleotide sequence ID" value="NZ_FOGN01000001.1"/>
</dbReference>
<comment type="subcellular location">
    <subcellularLocation>
        <location evidence="1">Cytoplasm</location>
    </subcellularLocation>
</comment>